<dbReference type="EMBL" id="CP114029">
    <property type="protein sequence ID" value="WAP67589.1"/>
    <property type="molecule type" value="Genomic_DNA"/>
</dbReference>
<accession>A0ABY7BUW3</accession>
<gene>
    <name evidence="1" type="ORF">OH818_19085</name>
</gene>
<reference evidence="1" key="1">
    <citation type="submission" date="2022-12" db="EMBL/GenBank/DDBJ databases">
        <title>Jiella pelagia sp. nov., isolated from phosphonate enriched culture of Northwest Pacific surface seawater.</title>
        <authorList>
            <person name="Shin D.Y."/>
            <person name="Hwang C.Y."/>
        </authorList>
    </citation>
    <scope>NUCLEOTIDE SEQUENCE</scope>
    <source>
        <strain evidence="1">HL-NP1</strain>
    </source>
</reference>
<organism evidence="1 2">
    <name type="scientific">Jiella pelagia</name>
    <dbReference type="NCBI Taxonomy" id="2986949"/>
    <lineage>
        <taxon>Bacteria</taxon>
        <taxon>Pseudomonadati</taxon>
        <taxon>Pseudomonadota</taxon>
        <taxon>Alphaproteobacteria</taxon>
        <taxon>Hyphomicrobiales</taxon>
        <taxon>Aurantimonadaceae</taxon>
        <taxon>Jiella</taxon>
    </lineage>
</organism>
<dbReference type="Gene3D" id="1.10.260.40">
    <property type="entry name" value="lambda repressor-like DNA-binding domains"/>
    <property type="match status" value="1"/>
</dbReference>
<proteinExistence type="predicted"/>
<sequence>MSRVGDDIIKALGEIEADLRGEARAESYEVPVDVLTPERIHAIRSRVASTTRAFERDFAIPARTMEAYEQGRRRPDKATVALLRVIDKDPDAVRRALAS</sequence>
<evidence type="ECO:0000313" key="2">
    <source>
        <dbReference type="Proteomes" id="UP001164020"/>
    </source>
</evidence>
<dbReference type="Proteomes" id="UP001164020">
    <property type="component" value="Chromosome"/>
</dbReference>
<protein>
    <submittedName>
        <fullName evidence="1">Transcriptional regulator</fullName>
    </submittedName>
</protein>
<name>A0ABY7BUW3_9HYPH</name>
<dbReference type="InterPro" id="IPR010982">
    <property type="entry name" value="Lambda_DNA-bd_dom_sf"/>
</dbReference>
<keyword evidence="2" id="KW-1185">Reference proteome</keyword>
<evidence type="ECO:0000313" key="1">
    <source>
        <dbReference type="EMBL" id="WAP67589.1"/>
    </source>
</evidence>
<dbReference type="RefSeq" id="WP_268880050.1">
    <property type="nucleotide sequence ID" value="NZ_CP114029.1"/>
</dbReference>